<evidence type="ECO:0000259" key="6">
    <source>
        <dbReference type="PROSITE" id="PS50003"/>
    </source>
</evidence>
<dbReference type="OrthoDB" id="5869902at2759"/>
<comment type="similarity">
    <text evidence="2">Belongs to the MELT/VEPH family.</text>
</comment>
<dbReference type="PANTHER" id="PTHR21630">
    <property type="entry name" value="VEPH-A/MELTED"/>
    <property type="match status" value="1"/>
</dbReference>
<dbReference type="InterPro" id="IPR016024">
    <property type="entry name" value="ARM-type_fold"/>
</dbReference>
<feature type="compositionally biased region" description="Polar residues" evidence="5">
    <location>
        <begin position="466"/>
        <end position="484"/>
    </location>
</feature>
<keyword evidence="8" id="KW-1185">Reference proteome</keyword>
<dbReference type="Pfam" id="PF00169">
    <property type="entry name" value="PH"/>
    <property type="match status" value="1"/>
</dbReference>
<evidence type="ECO:0000256" key="2">
    <source>
        <dbReference type="ARBA" id="ARBA00010187"/>
    </source>
</evidence>
<feature type="compositionally biased region" description="Low complexity" evidence="5">
    <location>
        <begin position="432"/>
        <end position="441"/>
    </location>
</feature>
<comment type="subcellular location">
    <subcellularLocation>
        <location evidence="1">Cell membrane</location>
        <topology evidence="1">Peripheral membrane protein</topology>
        <orientation evidence="1">Cytoplasmic side</orientation>
    </subcellularLocation>
</comment>
<dbReference type="InParanoid" id="A0A7R8UMR7"/>
<feature type="compositionally biased region" description="Polar residues" evidence="5">
    <location>
        <begin position="401"/>
        <end position="416"/>
    </location>
</feature>
<dbReference type="GO" id="GO:0009966">
    <property type="term" value="P:regulation of signal transduction"/>
    <property type="evidence" value="ECO:0007669"/>
    <property type="project" value="TreeGrafter"/>
</dbReference>
<feature type="compositionally biased region" description="Polar residues" evidence="5">
    <location>
        <begin position="984"/>
        <end position="994"/>
    </location>
</feature>
<evidence type="ECO:0000256" key="4">
    <source>
        <dbReference type="ARBA" id="ARBA00023136"/>
    </source>
</evidence>
<organism evidence="7 8">
    <name type="scientific">Hermetia illucens</name>
    <name type="common">Black soldier fly</name>
    <dbReference type="NCBI Taxonomy" id="343691"/>
    <lineage>
        <taxon>Eukaryota</taxon>
        <taxon>Metazoa</taxon>
        <taxon>Ecdysozoa</taxon>
        <taxon>Arthropoda</taxon>
        <taxon>Hexapoda</taxon>
        <taxon>Insecta</taxon>
        <taxon>Pterygota</taxon>
        <taxon>Neoptera</taxon>
        <taxon>Endopterygota</taxon>
        <taxon>Diptera</taxon>
        <taxon>Brachycera</taxon>
        <taxon>Stratiomyomorpha</taxon>
        <taxon>Stratiomyidae</taxon>
        <taxon>Hermetiinae</taxon>
        <taxon>Hermetia</taxon>
    </lineage>
</organism>
<dbReference type="Gene3D" id="1.25.10.10">
    <property type="entry name" value="Leucine-rich Repeat Variant"/>
    <property type="match status" value="1"/>
</dbReference>
<feature type="region of interest" description="Disordered" evidence="5">
    <location>
        <begin position="432"/>
        <end position="495"/>
    </location>
</feature>
<dbReference type="InterPro" id="IPR011993">
    <property type="entry name" value="PH-like_dom_sf"/>
</dbReference>
<sequence length="1006" mass="109663">MHELFTKVLSKRDLSRAGDLFTVSDSEIVNDLTEVLTEIEPIISQADYLKNTNDQSVVEICVTRVLSCIRETKTAERYCSALVGLLETCLNYNLQPTGAGRDDPPHAKISADIISSIFLNYDKKEVMKIALPVAVKFLSKGNKELSTNLASYLSLAAIDYAYLLSPHIDPILESIVAGNYGLCRVLSQIYEVSPDELAPHASLLVSLLPRCDCQEKLSLLQLFTLIAQKKPTVLESSVPQLCEFLCDAATASATMSVLLKLAENRPNLIANYFDKIKAAAEETPSTVSLAAQILATSGKISKDKAQFALDFVLEHLPHVDRTSQTVLLHEATKLCSSYPVLFTDKVLACVRQKNSLSQQQSSSTQVNINNGNKTSGGVTIVKLNSPTSGANAGTTTTSGPQTHLGTQVNGTASISPSGGHVLTIHTSTITTPSTNNNAISTHSGAAAVPPTPPHTGYTRRAKLGDSRSTGRLHPSSNTHRSMTRLNIAGGSVGGLHKSMTRLSSSQQINQNGSNSNNVNSHSSGNVAQQVAAVLGSPSSPTYVTPVPPLSSNVIITGHNKWGIPSTKITSGGVTVTTSPTKVRPHSQGPITLLGSTGALGKYSADALNQSSGSIALQQNSISVHHASPASPPLQNSNTQKSVMTLPINSTIAAENEVVVSGPTTVTSRRNDNTSVTLLNANNSIINQRMSTFEPYQIMRDPVQQFCEKNFQSIKKYMDQVSQHLPPPTRCGIEERRTKKVAKLHFACQIRGPHCLYSKTCFTMRTRNPKTWIHLMFLDFQVRNYVKEKCVLSTREPGISNLKNIWQILKFENRTFTELVTSHFPSQKDQEILVNELRHSGFLDVFEVIKTDQSKPNANELEYQWGCFLCNHPDKAVGFLRGNNQPMIEGQLKEKKGKWRLFRRWRTRYFTLSGAHLSCKGSSGGESIDVNQIRSVKVSRGARNIPKAFEIFTGDQTLILKPKDGKNAEEWVQCLSIAVAHSQARDNPTAKTNSLPARGLGNSRTAF</sequence>
<dbReference type="InterPro" id="IPR011989">
    <property type="entry name" value="ARM-like"/>
</dbReference>
<dbReference type="FunCoup" id="A0A7R8UMR7">
    <property type="interactions" value="56"/>
</dbReference>
<feature type="region of interest" description="Disordered" evidence="5">
    <location>
        <begin position="383"/>
        <end position="420"/>
    </location>
</feature>
<evidence type="ECO:0000256" key="5">
    <source>
        <dbReference type="SAM" id="MobiDB-lite"/>
    </source>
</evidence>
<dbReference type="FunFam" id="2.30.29.30:FF:000138">
    <property type="entry name" value="Ventricular zone-expressed PH domain-containing protein-like 1"/>
    <property type="match status" value="1"/>
</dbReference>
<protein>
    <recommendedName>
        <fullName evidence="6">PH domain-containing protein</fullName>
    </recommendedName>
</protein>
<feature type="region of interest" description="Disordered" evidence="5">
    <location>
        <begin position="503"/>
        <end position="522"/>
    </location>
</feature>
<accession>A0A7R8UMR7</accession>
<reference evidence="7 8" key="1">
    <citation type="submission" date="2020-11" db="EMBL/GenBank/DDBJ databases">
        <authorList>
            <person name="Wallbank WR R."/>
            <person name="Pardo Diaz C."/>
            <person name="Kozak K."/>
            <person name="Martin S."/>
            <person name="Jiggins C."/>
            <person name="Moest M."/>
            <person name="Warren A I."/>
            <person name="Generalovic N T."/>
            <person name="Byers J.R.P. K."/>
            <person name="Montejo-Kovacevich G."/>
            <person name="Yen C E."/>
        </authorList>
    </citation>
    <scope>NUCLEOTIDE SEQUENCE [LARGE SCALE GENOMIC DNA]</scope>
</reference>
<gene>
    <name evidence="7" type="ORF">HERILL_LOCUS6522</name>
</gene>
<keyword evidence="3" id="KW-1003">Cell membrane</keyword>
<dbReference type="EMBL" id="LR899010">
    <property type="protein sequence ID" value="CAD7083573.1"/>
    <property type="molecule type" value="Genomic_DNA"/>
</dbReference>
<dbReference type="InterPro" id="IPR039888">
    <property type="entry name" value="Melted-like"/>
</dbReference>
<evidence type="ECO:0000313" key="7">
    <source>
        <dbReference type="EMBL" id="CAD7083573.1"/>
    </source>
</evidence>
<dbReference type="PROSITE" id="PS50003">
    <property type="entry name" value="PH_DOMAIN"/>
    <property type="match status" value="1"/>
</dbReference>
<dbReference type="OMA" id="WIRIMLL"/>
<dbReference type="GO" id="GO:0005886">
    <property type="term" value="C:plasma membrane"/>
    <property type="evidence" value="ECO:0007669"/>
    <property type="project" value="UniProtKB-SubCell"/>
</dbReference>
<dbReference type="PANTHER" id="PTHR21630:SF10">
    <property type="entry name" value="VENTRICULAR ZONE-EXPRESSED PH DOMAIN-CONTAINING PROTEIN HOMOLOG 1"/>
    <property type="match status" value="1"/>
</dbReference>
<dbReference type="AlphaFoldDB" id="A0A7R8UMR7"/>
<name>A0A7R8UMR7_HERIL</name>
<evidence type="ECO:0000256" key="1">
    <source>
        <dbReference type="ARBA" id="ARBA00004413"/>
    </source>
</evidence>
<feature type="domain" description="PH" evidence="6">
    <location>
        <begin position="884"/>
        <end position="979"/>
    </location>
</feature>
<dbReference type="GO" id="GO:0010314">
    <property type="term" value="F:phosphatidylinositol-5-phosphate binding"/>
    <property type="evidence" value="ECO:0007669"/>
    <property type="project" value="TreeGrafter"/>
</dbReference>
<feature type="region of interest" description="Disordered" evidence="5">
    <location>
        <begin position="982"/>
        <end position="1006"/>
    </location>
</feature>
<dbReference type="SUPFAM" id="SSF50729">
    <property type="entry name" value="PH domain-like"/>
    <property type="match status" value="1"/>
</dbReference>
<dbReference type="SUPFAM" id="SSF48371">
    <property type="entry name" value="ARM repeat"/>
    <property type="match status" value="1"/>
</dbReference>
<dbReference type="SMART" id="SM00233">
    <property type="entry name" value="PH"/>
    <property type="match status" value="1"/>
</dbReference>
<feature type="compositionally biased region" description="Low complexity" evidence="5">
    <location>
        <begin position="385"/>
        <end position="400"/>
    </location>
</feature>
<dbReference type="CDD" id="cd01264">
    <property type="entry name" value="PH_MELT_VEPH1"/>
    <property type="match status" value="1"/>
</dbReference>
<evidence type="ECO:0000313" key="8">
    <source>
        <dbReference type="Proteomes" id="UP000594454"/>
    </source>
</evidence>
<dbReference type="InterPro" id="IPR001849">
    <property type="entry name" value="PH_domain"/>
</dbReference>
<proteinExistence type="inferred from homology"/>
<keyword evidence="4" id="KW-0472">Membrane</keyword>
<dbReference type="Gene3D" id="2.30.29.30">
    <property type="entry name" value="Pleckstrin-homology domain (PH domain)/Phosphotyrosine-binding domain (PTB)"/>
    <property type="match status" value="1"/>
</dbReference>
<dbReference type="Proteomes" id="UP000594454">
    <property type="component" value="Chromosome 2"/>
</dbReference>
<evidence type="ECO:0000256" key="3">
    <source>
        <dbReference type="ARBA" id="ARBA00022475"/>
    </source>
</evidence>